<name>A0ABY4QYZ1_9ACTN</name>
<dbReference type="PROSITE" id="PS51257">
    <property type="entry name" value="PROKAR_LIPOPROTEIN"/>
    <property type="match status" value="1"/>
</dbReference>
<dbReference type="Pfam" id="PF12849">
    <property type="entry name" value="PBP_like_2"/>
    <property type="match status" value="1"/>
</dbReference>
<evidence type="ECO:0000256" key="6">
    <source>
        <dbReference type="SAM" id="SignalP"/>
    </source>
</evidence>
<evidence type="ECO:0000256" key="4">
    <source>
        <dbReference type="PIRNR" id="PIRNR002756"/>
    </source>
</evidence>
<keyword evidence="3 4" id="KW-0592">Phosphate transport</keyword>
<dbReference type="SUPFAM" id="SSF53850">
    <property type="entry name" value="Periplasmic binding protein-like II"/>
    <property type="match status" value="1"/>
</dbReference>
<evidence type="ECO:0000256" key="3">
    <source>
        <dbReference type="ARBA" id="ARBA00022592"/>
    </source>
</evidence>
<feature type="region of interest" description="Disordered" evidence="5">
    <location>
        <begin position="25"/>
        <end position="46"/>
    </location>
</feature>
<dbReference type="PANTHER" id="PTHR42996:SF1">
    <property type="entry name" value="PHOSPHATE-BINDING PROTEIN PSTS"/>
    <property type="match status" value="1"/>
</dbReference>
<dbReference type="PANTHER" id="PTHR42996">
    <property type="entry name" value="PHOSPHATE-BINDING PROTEIN PSTS"/>
    <property type="match status" value="1"/>
</dbReference>
<evidence type="ECO:0000256" key="1">
    <source>
        <dbReference type="ARBA" id="ARBA00008725"/>
    </source>
</evidence>
<dbReference type="InterPro" id="IPR024370">
    <property type="entry name" value="PBP_domain"/>
</dbReference>
<keyword evidence="6" id="KW-0732">Signal</keyword>
<accession>A0ABY4QYZ1</accession>
<feature type="region of interest" description="Disordered" evidence="5">
    <location>
        <begin position="214"/>
        <end position="237"/>
    </location>
</feature>
<proteinExistence type="inferred from homology"/>
<evidence type="ECO:0000313" key="8">
    <source>
        <dbReference type="EMBL" id="UQX88775.1"/>
    </source>
</evidence>
<dbReference type="InterPro" id="IPR005673">
    <property type="entry name" value="ABC_phos-bd_PstS"/>
</dbReference>
<evidence type="ECO:0000256" key="5">
    <source>
        <dbReference type="SAM" id="MobiDB-lite"/>
    </source>
</evidence>
<reference evidence="8" key="1">
    <citation type="journal article" date="2018" name="Int. J. Syst. Evol. Microbiol.">
        <title>Jatrophihabitans telluris sp. nov., isolated from sediment soil of lava forest wetlands and the emended description of the genus Jatrophihabitans.</title>
        <authorList>
            <person name="Lee K.C."/>
            <person name="Suh M.K."/>
            <person name="Eom M.K."/>
            <person name="Kim K.K."/>
            <person name="Kim J.S."/>
            <person name="Kim D.S."/>
            <person name="Ko S.H."/>
            <person name="Shin Y.K."/>
            <person name="Lee J.S."/>
        </authorList>
    </citation>
    <scope>NUCLEOTIDE SEQUENCE</scope>
    <source>
        <strain evidence="8">N237</strain>
    </source>
</reference>
<dbReference type="PIRSF" id="PIRSF002756">
    <property type="entry name" value="PstS"/>
    <property type="match status" value="1"/>
</dbReference>
<dbReference type="Gene3D" id="3.40.190.10">
    <property type="entry name" value="Periplasmic binding protein-like II"/>
    <property type="match status" value="2"/>
</dbReference>
<reference evidence="8" key="2">
    <citation type="submission" date="2022-05" db="EMBL/GenBank/DDBJ databases">
        <authorList>
            <person name="Kim J.-S."/>
            <person name="Lee K."/>
            <person name="Suh M."/>
            <person name="Eom M."/>
            <person name="Kim J.-S."/>
            <person name="Kim D.-S."/>
            <person name="Ko S.-H."/>
            <person name="Shin Y."/>
            <person name="Lee J.-S."/>
        </authorList>
    </citation>
    <scope>NUCLEOTIDE SEQUENCE</scope>
    <source>
        <strain evidence="8">N237</strain>
    </source>
</reference>
<dbReference type="EMBL" id="CP097332">
    <property type="protein sequence ID" value="UQX88775.1"/>
    <property type="molecule type" value="Genomic_DNA"/>
</dbReference>
<gene>
    <name evidence="8" type="primary">pstS</name>
    <name evidence="8" type="ORF">M6D93_01945</name>
</gene>
<dbReference type="RefSeq" id="WP_249772499.1">
    <property type="nucleotide sequence ID" value="NZ_CP097332.1"/>
</dbReference>
<evidence type="ECO:0000259" key="7">
    <source>
        <dbReference type="Pfam" id="PF12849"/>
    </source>
</evidence>
<protein>
    <recommendedName>
        <fullName evidence="4">Phosphate-binding protein</fullName>
    </recommendedName>
</protein>
<feature type="chain" id="PRO_5046053901" description="Phosphate-binding protein" evidence="6">
    <location>
        <begin position="24"/>
        <end position="372"/>
    </location>
</feature>
<dbReference type="NCBIfam" id="TIGR00975">
    <property type="entry name" value="3a0107s03"/>
    <property type="match status" value="1"/>
</dbReference>
<feature type="domain" description="PBP" evidence="7">
    <location>
        <begin position="46"/>
        <end position="343"/>
    </location>
</feature>
<feature type="compositionally biased region" description="Low complexity" evidence="5">
    <location>
        <begin position="25"/>
        <end position="44"/>
    </location>
</feature>
<organism evidence="8 9">
    <name type="scientific">Jatrophihabitans telluris</name>
    <dbReference type="NCBI Taxonomy" id="2038343"/>
    <lineage>
        <taxon>Bacteria</taxon>
        <taxon>Bacillati</taxon>
        <taxon>Actinomycetota</taxon>
        <taxon>Actinomycetes</taxon>
        <taxon>Jatrophihabitantales</taxon>
        <taxon>Jatrophihabitantaceae</taxon>
        <taxon>Jatrophihabitans</taxon>
    </lineage>
</organism>
<evidence type="ECO:0000256" key="2">
    <source>
        <dbReference type="ARBA" id="ARBA00022448"/>
    </source>
</evidence>
<comment type="similarity">
    <text evidence="1 4">Belongs to the PstS family.</text>
</comment>
<dbReference type="Proteomes" id="UP001056336">
    <property type="component" value="Chromosome"/>
</dbReference>
<feature type="signal peptide" evidence="6">
    <location>
        <begin position="1"/>
        <end position="23"/>
    </location>
</feature>
<evidence type="ECO:0000313" key="9">
    <source>
        <dbReference type="Proteomes" id="UP001056336"/>
    </source>
</evidence>
<dbReference type="InterPro" id="IPR050962">
    <property type="entry name" value="Phosphate-bind_PstS"/>
</dbReference>
<keyword evidence="2 4" id="KW-0813">Transport</keyword>
<keyword evidence="9" id="KW-1185">Reference proteome</keyword>
<sequence length="372" mass="37499">MQINRIGIAAGLLAAAIALTACGSDKSTSSTGGSSTTGSSSSSGAAGCGKGNLTAEGSTAQQNAMAQWIKDYQTKCGVTVTYNGTGSGAGVSNFIAKQDDFAGSDSALDPTKDEIAKAQTACGSPAVDIPMVVGPIAVAYKVNGVTDLTLTPQVLAKIFLGKITAWNDPAIKAINSSATLPTTKITVFYRSDSSGTTQNFEKYLAANDSTDFTTKPDKDSSKAGFAGQGKTGSQGVQQAIGSTDGAIGYVEWSFAVSGNLNTAKIDNGSGAVDLNADSAGAAVAAAKVASNGGQDLTLKLDYATKAKGAYPIILVTYEIACSKYADSAKGASVKGFLTYTSSDGQASLKDLGYAPLPSEILTKVQATVASIS</sequence>
<dbReference type="CDD" id="cd13565">
    <property type="entry name" value="PBP2_PstS"/>
    <property type="match status" value="1"/>
</dbReference>